<feature type="transmembrane region" description="Helical" evidence="1">
    <location>
        <begin position="113"/>
        <end position="137"/>
    </location>
</feature>
<feature type="transmembrane region" description="Helical" evidence="1">
    <location>
        <begin position="84"/>
        <end position="106"/>
    </location>
</feature>
<evidence type="ECO:0000313" key="2">
    <source>
        <dbReference type="EMBL" id="MPM83432.1"/>
    </source>
</evidence>
<dbReference type="AlphaFoldDB" id="A0A645D464"/>
<accession>A0A645D464</accession>
<keyword evidence="1" id="KW-1133">Transmembrane helix</keyword>
<name>A0A645D464_9ZZZZ</name>
<sequence>MLTVLVPRQAPKVVPIASDKSAFLIFGTFPSLSNILAFVATPTSVPIVSNISINNNVNKTISMSIENILCHSNFINTELIDGGALIMASGKFVIPIGIPIIAVIIIPINNAPLTFLAINIPVITIPIIASNAGPFVISPSDINVPSPLTITPAPSSPITAINKPIPTEMAFLIFSGIESTIASRTLKAVSKINIIPSKNTAVNAN</sequence>
<feature type="transmembrane region" description="Helical" evidence="1">
    <location>
        <begin position="21"/>
        <end position="40"/>
    </location>
</feature>
<dbReference type="EMBL" id="VSSQ01032231">
    <property type="protein sequence ID" value="MPM83432.1"/>
    <property type="molecule type" value="Genomic_DNA"/>
</dbReference>
<keyword evidence="1" id="KW-0472">Membrane</keyword>
<protein>
    <submittedName>
        <fullName evidence="2">Uncharacterized protein</fullName>
    </submittedName>
</protein>
<evidence type="ECO:0000256" key="1">
    <source>
        <dbReference type="SAM" id="Phobius"/>
    </source>
</evidence>
<comment type="caution">
    <text evidence="2">The sequence shown here is derived from an EMBL/GenBank/DDBJ whole genome shotgun (WGS) entry which is preliminary data.</text>
</comment>
<proteinExistence type="predicted"/>
<keyword evidence="1" id="KW-0812">Transmembrane</keyword>
<gene>
    <name evidence="2" type="ORF">SDC9_130496</name>
</gene>
<organism evidence="2">
    <name type="scientific">bioreactor metagenome</name>
    <dbReference type="NCBI Taxonomy" id="1076179"/>
    <lineage>
        <taxon>unclassified sequences</taxon>
        <taxon>metagenomes</taxon>
        <taxon>ecological metagenomes</taxon>
    </lineage>
</organism>
<reference evidence="2" key="1">
    <citation type="submission" date="2019-08" db="EMBL/GenBank/DDBJ databases">
        <authorList>
            <person name="Kucharzyk K."/>
            <person name="Murdoch R.W."/>
            <person name="Higgins S."/>
            <person name="Loffler F."/>
        </authorList>
    </citation>
    <scope>NUCLEOTIDE SEQUENCE</scope>
</reference>